<evidence type="ECO:0000313" key="2">
    <source>
        <dbReference type="Proteomes" id="UP001617511"/>
    </source>
</evidence>
<evidence type="ECO:0000313" key="1">
    <source>
        <dbReference type="EMBL" id="MFJ4081641.1"/>
    </source>
</evidence>
<comment type="caution">
    <text evidence="1">The sequence shown here is derived from an EMBL/GenBank/DDBJ whole genome shotgun (WGS) entry which is preliminary data.</text>
</comment>
<name>A0ABW8FHV8_9ACTN</name>
<dbReference type="EMBL" id="JBIVGG010000009">
    <property type="protein sequence ID" value="MFJ4081641.1"/>
    <property type="molecule type" value="Genomic_DNA"/>
</dbReference>
<proteinExistence type="predicted"/>
<protein>
    <submittedName>
        <fullName evidence="1">Uncharacterized protein</fullName>
    </submittedName>
</protein>
<keyword evidence="2" id="KW-1185">Reference proteome</keyword>
<dbReference type="Proteomes" id="UP001617511">
    <property type="component" value="Unassembled WGS sequence"/>
</dbReference>
<dbReference type="RefSeq" id="WP_402073497.1">
    <property type="nucleotide sequence ID" value="NZ_JBIVGG010000009.1"/>
</dbReference>
<reference evidence="1 2" key="1">
    <citation type="submission" date="2024-10" db="EMBL/GenBank/DDBJ databases">
        <title>The Natural Products Discovery Center: Release of the First 8490 Sequenced Strains for Exploring Actinobacteria Biosynthetic Diversity.</title>
        <authorList>
            <person name="Kalkreuter E."/>
            <person name="Kautsar S.A."/>
            <person name="Yang D."/>
            <person name="Bader C.D."/>
            <person name="Teijaro C.N."/>
            <person name="Fluegel L."/>
            <person name="Davis C.M."/>
            <person name="Simpson J.R."/>
            <person name="Lauterbach L."/>
            <person name="Steele A.D."/>
            <person name="Gui C."/>
            <person name="Meng S."/>
            <person name="Li G."/>
            <person name="Viehrig K."/>
            <person name="Ye F."/>
            <person name="Su P."/>
            <person name="Kiefer A.F."/>
            <person name="Nichols A."/>
            <person name="Cepeda A.J."/>
            <person name="Yan W."/>
            <person name="Fan B."/>
            <person name="Jiang Y."/>
            <person name="Adhikari A."/>
            <person name="Zheng C.-J."/>
            <person name="Schuster L."/>
            <person name="Cowan T.M."/>
            <person name="Smanski M.J."/>
            <person name="Chevrette M.G."/>
            <person name="De Carvalho L.P.S."/>
            <person name="Shen B."/>
        </authorList>
    </citation>
    <scope>NUCLEOTIDE SEQUENCE [LARGE SCALE GENOMIC DNA]</scope>
    <source>
        <strain evidence="1 2">NPDC089932</strain>
    </source>
</reference>
<sequence length="40" mass="4550">MTRRWAVSVERTLLRPVIPREEAVRLLAEAREGTPGGWSC</sequence>
<accession>A0ABW8FHV8</accession>
<gene>
    <name evidence="1" type="ORF">ACIP2Z_22135</name>
</gene>
<organism evidence="1 2">
    <name type="scientific">Streptomyces iakyrus</name>
    <dbReference type="NCBI Taxonomy" id="68219"/>
    <lineage>
        <taxon>Bacteria</taxon>
        <taxon>Bacillati</taxon>
        <taxon>Actinomycetota</taxon>
        <taxon>Actinomycetes</taxon>
        <taxon>Kitasatosporales</taxon>
        <taxon>Streptomycetaceae</taxon>
        <taxon>Streptomyces</taxon>
    </lineage>
</organism>